<evidence type="ECO:0000256" key="3">
    <source>
        <dbReference type="ARBA" id="ARBA00022694"/>
    </source>
</evidence>
<evidence type="ECO:0000256" key="7">
    <source>
        <dbReference type="HAMAP-Rule" id="MF_01161"/>
    </source>
</evidence>
<dbReference type="SUPFAM" id="SSF52402">
    <property type="entry name" value="Adenine nucleotide alpha hydrolases-like"/>
    <property type="match status" value="1"/>
</dbReference>
<accession>A0ABY5KZ89</accession>
<keyword evidence="4 7" id="KW-0547">Nucleotide-binding</keyword>
<dbReference type="Gene3D" id="3.40.50.620">
    <property type="entry name" value="HUPs"/>
    <property type="match status" value="1"/>
</dbReference>
<evidence type="ECO:0000259" key="8">
    <source>
        <dbReference type="Pfam" id="PF01171"/>
    </source>
</evidence>
<evidence type="ECO:0000256" key="2">
    <source>
        <dbReference type="ARBA" id="ARBA00022598"/>
    </source>
</evidence>
<evidence type="ECO:0000313" key="11">
    <source>
        <dbReference type="Proteomes" id="UP001316189"/>
    </source>
</evidence>
<name>A0ABY5KZ89_9CELL</name>
<keyword evidence="5 7" id="KW-0067">ATP-binding</keyword>
<keyword evidence="1 7" id="KW-0963">Cytoplasm</keyword>
<organism evidence="10 11">
    <name type="scientific">Cellulomonas chengniuliangii</name>
    <dbReference type="NCBI Taxonomy" id="2968084"/>
    <lineage>
        <taxon>Bacteria</taxon>
        <taxon>Bacillati</taxon>
        <taxon>Actinomycetota</taxon>
        <taxon>Actinomycetes</taxon>
        <taxon>Micrococcales</taxon>
        <taxon>Cellulomonadaceae</taxon>
        <taxon>Cellulomonas</taxon>
    </lineage>
</organism>
<dbReference type="Proteomes" id="UP001316189">
    <property type="component" value="Chromosome"/>
</dbReference>
<evidence type="ECO:0000256" key="6">
    <source>
        <dbReference type="ARBA" id="ARBA00048539"/>
    </source>
</evidence>
<dbReference type="CDD" id="cd01992">
    <property type="entry name" value="TilS_N"/>
    <property type="match status" value="1"/>
</dbReference>
<comment type="similarity">
    <text evidence="7">Belongs to the tRNA(Ile)-lysidine synthase family.</text>
</comment>
<comment type="function">
    <text evidence="7">Ligates lysine onto the cytidine present at position 34 of the AUA codon-specific tRNA(Ile) that contains the anticodon CAU, in an ATP-dependent manner. Cytidine is converted to lysidine, thus changing the amino acid specificity of the tRNA from methionine to isoleucine.</text>
</comment>
<dbReference type="Gene3D" id="1.20.59.20">
    <property type="match status" value="1"/>
</dbReference>
<keyword evidence="11" id="KW-1185">Reference proteome</keyword>
<dbReference type="EMBL" id="CP101988">
    <property type="protein sequence ID" value="UUI75837.1"/>
    <property type="molecule type" value="Genomic_DNA"/>
</dbReference>
<dbReference type="InterPro" id="IPR014729">
    <property type="entry name" value="Rossmann-like_a/b/a_fold"/>
</dbReference>
<feature type="domain" description="tRNA(Ile)-lysidine synthase substrate-binding" evidence="9">
    <location>
        <begin position="300"/>
        <end position="367"/>
    </location>
</feature>
<dbReference type="PANTHER" id="PTHR43033">
    <property type="entry name" value="TRNA(ILE)-LYSIDINE SYNTHASE-RELATED"/>
    <property type="match status" value="1"/>
</dbReference>
<dbReference type="GO" id="GO:0032267">
    <property type="term" value="F:tRNA(Ile)-lysidine synthase activity"/>
    <property type="evidence" value="ECO:0007669"/>
    <property type="project" value="UniProtKB-EC"/>
</dbReference>
<feature type="domain" description="tRNA(Ile)-lysidine/2-thiocytidine synthase N-terminal" evidence="8">
    <location>
        <begin position="28"/>
        <end position="206"/>
    </location>
</feature>
<dbReference type="Pfam" id="PF09179">
    <property type="entry name" value="TilS"/>
    <property type="match status" value="1"/>
</dbReference>
<dbReference type="EC" id="6.3.4.19" evidence="7"/>
<proteinExistence type="inferred from homology"/>
<dbReference type="Pfam" id="PF01171">
    <property type="entry name" value="ATP_bind_3"/>
    <property type="match status" value="1"/>
</dbReference>
<evidence type="ECO:0000256" key="4">
    <source>
        <dbReference type="ARBA" id="ARBA00022741"/>
    </source>
</evidence>
<dbReference type="SUPFAM" id="SSF82829">
    <property type="entry name" value="MesJ substrate recognition domain-like"/>
    <property type="match status" value="1"/>
</dbReference>
<evidence type="ECO:0000256" key="5">
    <source>
        <dbReference type="ARBA" id="ARBA00022840"/>
    </source>
</evidence>
<keyword evidence="2 7" id="KW-0436">Ligase</keyword>
<keyword evidence="3 7" id="KW-0819">tRNA processing</keyword>
<dbReference type="InterPro" id="IPR015262">
    <property type="entry name" value="tRNA_Ile_lys_synt_subst-bd"/>
</dbReference>
<evidence type="ECO:0000313" key="10">
    <source>
        <dbReference type="EMBL" id="UUI75837.1"/>
    </source>
</evidence>
<comment type="catalytic activity">
    <reaction evidence="6 7">
        <text>cytidine(34) in tRNA(Ile2) + L-lysine + ATP = lysidine(34) in tRNA(Ile2) + AMP + diphosphate + H(+)</text>
        <dbReference type="Rhea" id="RHEA:43744"/>
        <dbReference type="Rhea" id="RHEA-COMP:10625"/>
        <dbReference type="Rhea" id="RHEA-COMP:10670"/>
        <dbReference type="ChEBI" id="CHEBI:15378"/>
        <dbReference type="ChEBI" id="CHEBI:30616"/>
        <dbReference type="ChEBI" id="CHEBI:32551"/>
        <dbReference type="ChEBI" id="CHEBI:33019"/>
        <dbReference type="ChEBI" id="CHEBI:82748"/>
        <dbReference type="ChEBI" id="CHEBI:83665"/>
        <dbReference type="ChEBI" id="CHEBI:456215"/>
        <dbReference type="EC" id="6.3.4.19"/>
    </reaction>
</comment>
<dbReference type="InterPro" id="IPR012094">
    <property type="entry name" value="tRNA_Ile_lys_synt"/>
</dbReference>
<dbReference type="HAMAP" id="MF_01161">
    <property type="entry name" value="tRNA_Ile_lys_synt"/>
    <property type="match status" value="1"/>
</dbReference>
<evidence type="ECO:0000256" key="1">
    <source>
        <dbReference type="ARBA" id="ARBA00022490"/>
    </source>
</evidence>
<dbReference type="RefSeq" id="WP_227568057.1">
    <property type="nucleotide sequence ID" value="NZ_CP101988.1"/>
</dbReference>
<dbReference type="InterPro" id="IPR011063">
    <property type="entry name" value="TilS/TtcA_N"/>
</dbReference>
<reference evidence="10 11" key="1">
    <citation type="submission" date="2022-07" db="EMBL/GenBank/DDBJ databases">
        <title>Novel species in genus cellulomonas.</title>
        <authorList>
            <person name="Ye L."/>
        </authorList>
    </citation>
    <scope>NUCLEOTIDE SEQUENCE [LARGE SCALE GENOMIC DNA]</scope>
    <source>
        <strain evidence="11">zg-Y338</strain>
    </source>
</reference>
<protein>
    <recommendedName>
        <fullName evidence="7">tRNA(Ile)-lysidine synthase</fullName>
        <ecNumber evidence="7">6.3.4.19</ecNumber>
    </recommendedName>
    <alternativeName>
        <fullName evidence="7">tRNA(Ile)-2-lysyl-cytidine synthase</fullName>
    </alternativeName>
    <alternativeName>
        <fullName evidence="7">tRNA(Ile)-lysidine synthetase</fullName>
    </alternativeName>
</protein>
<evidence type="ECO:0000259" key="9">
    <source>
        <dbReference type="Pfam" id="PF09179"/>
    </source>
</evidence>
<gene>
    <name evidence="7 10" type="primary">tilS</name>
    <name evidence="10" type="ORF">NP064_02665</name>
</gene>
<dbReference type="PANTHER" id="PTHR43033:SF1">
    <property type="entry name" value="TRNA(ILE)-LYSIDINE SYNTHASE-RELATED"/>
    <property type="match status" value="1"/>
</dbReference>
<feature type="binding site" evidence="7">
    <location>
        <begin position="33"/>
        <end position="38"/>
    </location>
    <ligand>
        <name>ATP</name>
        <dbReference type="ChEBI" id="CHEBI:30616"/>
    </ligand>
</feature>
<comment type="domain">
    <text evidence="7">The N-terminal region contains the highly conserved SGGXDS motif, predicted to be a P-loop motif involved in ATP binding.</text>
</comment>
<dbReference type="NCBIfam" id="TIGR02432">
    <property type="entry name" value="lysidine_TilS_N"/>
    <property type="match status" value="1"/>
</dbReference>
<dbReference type="InterPro" id="IPR012795">
    <property type="entry name" value="tRNA_Ile_lys_synt_N"/>
</dbReference>
<sequence>MAGPVPAVAAIRSAVTAATSGLPDGSLVLVACSGGPDSLALAACTAFVAQRSVRLAGRPHAGPVLRAGAVVVDHGLQRDSAGVAATAAIKCRRLGLDPVAVVRVEVGVVGGPEAAAREARYAALERAAEQFGAAMVLVGHTLDDQAETVLMGLARGSGARSLAGMRSRRGLIVRPMLRLRRSDTLAACDALGLDPWFDPTNEAPALDGAYVPRRSRVRAEVMPVLTDVLGPGAALSLARTADLLREDADALDSLANALFAASTVGRGAKGRDAHGLRRAPIAPDVAGEARDLAADAVLLLDVDLLARALPAIRRRALRIAALASGASAGSLTHTHLEALDALVTHWHGQGPVALSGRVRVRRAYGRLEFHPERQKAQERVENGER</sequence>
<comment type="subcellular location">
    <subcellularLocation>
        <location evidence="7">Cytoplasm</location>
    </subcellularLocation>
</comment>